<evidence type="ECO:0000259" key="11">
    <source>
        <dbReference type="Pfam" id="PF02826"/>
    </source>
</evidence>
<dbReference type="InterPro" id="IPR050223">
    <property type="entry name" value="D-isomer_2-hydroxyacid_DH"/>
</dbReference>
<dbReference type="Gene3D" id="3.40.50.720">
    <property type="entry name" value="NAD(P)-binding Rossmann-like Domain"/>
    <property type="match status" value="2"/>
</dbReference>
<dbReference type="GO" id="GO:0005829">
    <property type="term" value="C:cytosol"/>
    <property type="evidence" value="ECO:0007669"/>
    <property type="project" value="TreeGrafter"/>
</dbReference>
<comment type="catalytic activity">
    <reaction evidence="3">
        <text>(R)-glycerate + NADP(+) = 3-hydroxypyruvate + NADPH + H(+)</text>
        <dbReference type="Rhea" id="RHEA:18657"/>
        <dbReference type="ChEBI" id="CHEBI:15378"/>
        <dbReference type="ChEBI" id="CHEBI:16659"/>
        <dbReference type="ChEBI" id="CHEBI:17180"/>
        <dbReference type="ChEBI" id="CHEBI:57783"/>
        <dbReference type="ChEBI" id="CHEBI:58349"/>
        <dbReference type="EC" id="1.1.1.81"/>
    </reaction>
</comment>
<gene>
    <name evidence="12" type="ORF">PTE30175_00355</name>
</gene>
<dbReference type="Proteomes" id="UP000414233">
    <property type="component" value="Unassembled WGS sequence"/>
</dbReference>
<dbReference type="Pfam" id="PF02826">
    <property type="entry name" value="2-Hacid_dh_C"/>
    <property type="match status" value="1"/>
</dbReference>
<dbReference type="FunFam" id="3.40.50.720:FF:000026">
    <property type="entry name" value="Glyoxylate/hydroxypyruvate reductase B"/>
    <property type="match status" value="1"/>
</dbReference>
<dbReference type="GO" id="GO:0120509">
    <property type="term" value="F:hydroxypyruvate reductase (NADPH) activity"/>
    <property type="evidence" value="ECO:0007669"/>
    <property type="project" value="RHEA"/>
</dbReference>
<dbReference type="InterPro" id="IPR006140">
    <property type="entry name" value="D-isomer_DH_NAD-bd"/>
</dbReference>
<dbReference type="OrthoDB" id="9805416at2"/>
<evidence type="ECO:0000256" key="3">
    <source>
        <dbReference type="ARBA" id="ARBA00052239"/>
    </source>
</evidence>
<name>A0A5E4RRY9_9BURK</name>
<reference evidence="12 13" key="1">
    <citation type="submission" date="2019-08" db="EMBL/GenBank/DDBJ databases">
        <authorList>
            <person name="Peeters C."/>
        </authorList>
    </citation>
    <scope>NUCLEOTIDE SEQUENCE [LARGE SCALE GENOMIC DNA]</scope>
    <source>
        <strain evidence="12 13">LMG 30175</strain>
    </source>
</reference>
<dbReference type="EC" id="1.1.1.81" evidence="7"/>
<keyword evidence="13" id="KW-1185">Reference proteome</keyword>
<evidence type="ECO:0000256" key="4">
    <source>
        <dbReference type="ARBA" id="ARBA00052769"/>
    </source>
</evidence>
<evidence type="ECO:0000256" key="9">
    <source>
        <dbReference type="RuleBase" id="RU003719"/>
    </source>
</evidence>
<evidence type="ECO:0000256" key="5">
    <source>
        <dbReference type="ARBA" id="ARBA00061278"/>
    </source>
</evidence>
<dbReference type="GO" id="GO:0008465">
    <property type="term" value="F:hydroxypyruvate reductase (NADH) activity"/>
    <property type="evidence" value="ECO:0007669"/>
    <property type="project" value="RHEA"/>
</dbReference>
<dbReference type="PANTHER" id="PTHR10996">
    <property type="entry name" value="2-HYDROXYACID DEHYDROGENASE-RELATED"/>
    <property type="match status" value="1"/>
</dbReference>
<sequence length="347" mass="36618">MTPHTEPTPATPATATAAGTARRRVLVFRELPEDQLRRLQDAHDVIVANPRVPAQRAAFDAALADADGMIGSSYPVDDAMLARAPRLQVISSVSVGVDNYPLTALQSRGITLCHTPGVLTETTADTIFGLVIAASRRMVELANLVRDGHWTKNIGEDHFGWDVHGKTLGIVGFGRIGQAVARRAALGFGMPVLYHARRPVDLGEQAPELAGRATYAAFDDLLAGADIVALVLPLSAATAGMIGPAQFARMRPGAIFINGARGGLVQEDALLQALDSGHLRAAGLDVFATEPLPLDSPLRTHPRVTALPHIGSATVETRHAMATLATTNLLDALAGRTPQAVYRSGRA</sequence>
<comment type="similarity">
    <text evidence="5">Belongs to the D-isomer specific 2-hydroxyacid dehydrogenase family. GhrB subfamily.</text>
</comment>
<keyword evidence="1 9" id="KW-0560">Oxidoreductase</keyword>
<protein>
    <recommendedName>
        <fullName evidence="8">Glyoxylate/hydroxypyruvate reductase B</fullName>
        <ecNumber evidence="6">1.1.1.79</ecNumber>
        <ecNumber evidence="7">1.1.1.81</ecNumber>
    </recommendedName>
</protein>
<keyword evidence="12" id="KW-0670">Pyruvate</keyword>
<dbReference type="GO" id="GO:0051287">
    <property type="term" value="F:NAD binding"/>
    <property type="evidence" value="ECO:0007669"/>
    <property type="project" value="InterPro"/>
</dbReference>
<dbReference type="InterPro" id="IPR036291">
    <property type="entry name" value="NAD(P)-bd_dom_sf"/>
</dbReference>
<accession>A0A5E4RRY9</accession>
<dbReference type="Pfam" id="PF00389">
    <property type="entry name" value="2-Hacid_dh"/>
    <property type="match status" value="1"/>
</dbReference>
<evidence type="ECO:0000256" key="2">
    <source>
        <dbReference type="ARBA" id="ARBA00051801"/>
    </source>
</evidence>
<dbReference type="EC" id="1.1.1.79" evidence="6"/>
<evidence type="ECO:0000256" key="8">
    <source>
        <dbReference type="ARBA" id="ARBA00073362"/>
    </source>
</evidence>
<dbReference type="AlphaFoldDB" id="A0A5E4RRY9"/>
<evidence type="ECO:0000256" key="1">
    <source>
        <dbReference type="ARBA" id="ARBA00023002"/>
    </source>
</evidence>
<evidence type="ECO:0000313" key="13">
    <source>
        <dbReference type="Proteomes" id="UP000414233"/>
    </source>
</evidence>
<evidence type="ECO:0000259" key="10">
    <source>
        <dbReference type="Pfam" id="PF00389"/>
    </source>
</evidence>
<dbReference type="RefSeq" id="WP_150695317.1">
    <property type="nucleotide sequence ID" value="NZ_CABPRZ010000001.1"/>
</dbReference>
<dbReference type="InterPro" id="IPR006139">
    <property type="entry name" value="D-isomer_2_OHA_DH_cat_dom"/>
</dbReference>
<proteinExistence type="inferred from homology"/>
<dbReference type="SUPFAM" id="SSF51735">
    <property type="entry name" value="NAD(P)-binding Rossmann-fold domains"/>
    <property type="match status" value="1"/>
</dbReference>
<feature type="domain" description="D-isomer specific 2-hydroxyacid dehydrogenase catalytic" evidence="10">
    <location>
        <begin position="25"/>
        <end position="340"/>
    </location>
</feature>
<evidence type="ECO:0000256" key="7">
    <source>
        <dbReference type="ARBA" id="ARBA00066674"/>
    </source>
</evidence>
<evidence type="ECO:0000256" key="6">
    <source>
        <dbReference type="ARBA" id="ARBA00066661"/>
    </source>
</evidence>
<comment type="catalytic activity">
    <reaction evidence="2">
        <text>(R)-glycerate + NAD(+) = 3-hydroxypyruvate + NADH + H(+)</text>
        <dbReference type="Rhea" id="RHEA:17905"/>
        <dbReference type="ChEBI" id="CHEBI:15378"/>
        <dbReference type="ChEBI" id="CHEBI:16659"/>
        <dbReference type="ChEBI" id="CHEBI:17180"/>
        <dbReference type="ChEBI" id="CHEBI:57540"/>
        <dbReference type="ChEBI" id="CHEBI:57945"/>
        <dbReference type="EC" id="1.1.1.81"/>
    </reaction>
</comment>
<feature type="domain" description="D-isomer specific 2-hydroxyacid dehydrogenase NAD-binding" evidence="11">
    <location>
        <begin position="128"/>
        <end position="311"/>
    </location>
</feature>
<dbReference type="CDD" id="cd05301">
    <property type="entry name" value="GDH"/>
    <property type="match status" value="1"/>
</dbReference>
<dbReference type="PANTHER" id="PTHR10996:SF283">
    <property type="entry name" value="GLYOXYLATE_HYDROXYPYRUVATE REDUCTASE B"/>
    <property type="match status" value="1"/>
</dbReference>
<dbReference type="SUPFAM" id="SSF52283">
    <property type="entry name" value="Formate/glycerate dehydrogenase catalytic domain-like"/>
    <property type="match status" value="1"/>
</dbReference>
<dbReference type="EMBL" id="CABPRZ010000001">
    <property type="protein sequence ID" value="VVD66200.1"/>
    <property type="molecule type" value="Genomic_DNA"/>
</dbReference>
<organism evidence="12 13">
    <name type="scientific">Pandoraea terrae</name>
    <dbReference type="NCBI Taxonomy" id="1537710"/>
    <lineage>
        <taxon>Bacteria</taxon>
        <taxon>Pseudomonadati</taxon>
        <taxon>Pseudomonadota</taxon>
        <taxon>Betaproteobacteria</taxon>
        <taxon>Burkholderiales</taxon>
        <taxon>Burkholderiaceae</taxon>
        <taxon>Pandoraea</taxon>
    </lineage>
</organism>
<evidence type="ECO:0000313" key="12">
    <source>
        <dbReference type="EMBL" id="VVD66200.1"/>
    </source>
</evidence>
<dbReference type="GO" id="GO:0030267">
    <property type="term" value="F:glyoxylate reductase (NADPH) activity"/>
    <property type="evidence" value="ECO:0007669"/>
    <property type="project" value="UniProtKB-EC"/>
</dbReference>
<comment type="catalytic activity">
    <reaction evidence="4">
        <text>glycolate + NADP(+) = glyoxylate + NADPH + H(+)</text>
        <dbReference type="Rhea" id="RHEA:10992"/>
        <dbReference type="ChEBI" id="CHEBI:15378"/>
        <dbReference type="ChEBI" id="CHEBI:29805"/>
        <dbReference type="ChEBI" id="CHEBI:36655"/>
        <dbReference type="ChEBI" id="CHEBI:57783"/>
        <dbReference type="ChEBI" id="CHEBI:58349"/>
        <dbReference type="EC" id="1.1.1.79"/>
    </reaction>
</comment>